<dbReference type="SUPFAM" id="SSF52540">
    <property type="entry name" value="P-loop containing nucleoside triphosphate hydrolases"/>
    <property type="match status" value="1"/>
</dbReference>
<evidence type="ECO:0000256" key="7">
    <source>
        <dbReference type="SAM" id="Phobius"/>
    </source>
</evidence>
<evidence type="ECO:0000313" key="9">
    <source>
        <dbReference type="Proteomes" id="UP000542776"/>
    </source>
</evidence>
<keyword evidence="3" id="KW-1003">Cell membrane</keyword>
<dbReference type="Pfam" id="PF02534">
    <property type="entry name" value="T4SS-DNA_transf"/>
    <property type="match status" value="1"/>
</dbReference>
<gene>
    <name evidence="8" type="ORF">GGR04_004373</name>
</gene>
<dbReference type="GO" id="GO:0005886">
    <property type="term" value="C:plasma membrane"/>
    <property type="evidence" value="ECO:0007669"/>
    <property type="project" value="UniProtKB-SubCell"/>
</dbReference>
<comment type="subcellular location">
    <subcellularLocation>
        <location evidence="1">Cell membrane</location>
        <topology evidence="1">Multi-pass membrane protein</topology>
    </subcellularLocation>
</comment>
<comment type="caution">
    <text evidence="8">The sequence shown here is derived from an EMBL/GenBank/DDBJ whole genome shotgun (WGS) entry which is preliminary data.</text>
</comment>
<name>A0A7W6MM66_9HYPH</name>
<dbReference type="InterPro" id="IPR027417">
    <property type="entry name" value="P-loop_NTPase"/>
</dbReference>
<evidence type="ECO:0000313" key="8">
    <source>
        <dbReference type="EMBL" id="MBB4000495.1"/>
    </source>
</evidence>
<comment type="similarity">
    <text evidence="2">Belongs to the VirD4/TraG family.</text>
</comment>
<evidence type="ECO:0000256" key="4">
    <source>
        <dbReference type="ARBA" id="ARBA00022692"/>
    </source>
</evidence>
<dbReference type="InterPro" id="IPR051539">
    <property type="entry name" value="T4SS-coupling_protein"/>
</dbReference>
<dbReference type="PANTHER" id="PTHR37937">
    <property type="entry name" value="CONJUGATIVE TRANSFER: DNA TRANSPORT"/>
    <property type="match status" value="1"/>
</dbReference>
<accession>A0A7W6MM66</accession>
<organism evidence="8 9">
    <name type="scientific">Aureimonas pseudogalii</name>
    <dbReference type="NCBI Taxonomy" id="1744844"/>
    <lineage>
        <taxon>Bacteria</taxon>
        <taxon>Pseudomonadati</taxon>
        <taxon>Pseudomonadota</taxon>
        <taxon>Alphaproteobacteria</taxon>
        <taxon>Hyphomicrobiales</taxon>
        <taxon>Aurantimonadaceae</taxon>
        <taxon>Aureimonas</taxon>
    </lineage>
</organism>
<evidence type="ECO:0000256" key="2">
    <source>
        <dbReference type="ARBA" id="ARBA00008806"/>
    </source>
</evidence>
<reference evidence="8 9" key="1">
    <citation type="submission" date="2020-08" db="EMBL/GenBank/DDBJ databases">
        <title>Genomic Encyclopedia of Type Strains, Phase IV (KMG-IV): sequencing the most valuable type-strain genomes for metagenomic binning, comparative biology and taxonomic classification.</title>
        <authorList>
            <person name="Goeker M."/>
        </authorList>
    </citation>
    <scope>NUCLEOTIDE SEQUENCE [LARGE SCALE GENOMIC DNA]</scope>
    <source>
        <strain evidence="8 9">DSM 102238</strain>
    </source>
</reference>
<keyword evidence="9" id="KW-1185">Reference proteome</keyword>
<feature type="transmembrane region" description="Helical" evidence="7">
    <location>
        <begin position="88"/>
        <end position="107"/>
    </location>
</feature>
<dbReference type="CDD" id="cd01127">
    <property type="entry name" value="TrwB_TraG_TraD_VirD4"/>
    <property type="match status" value="2"/>
</dbReference>
<dbReference type="PANTHER" id="PTHR37937:SF1">
    <property type="entry name" value="CONJUGATIVE TRANSFER: DNA TRANSPORT"/>
    <property type="match status" value="1"/>
</dbReference>
<sequence length="558" mass="60663">MNPTFWGRRFSVGPLVTVAIVIVAIWFPLSFIGRTSPRFLFWVSSPFRKGLADAMNALDFSMLGLVGISDPQALYDYWTAGPGLNTALVLPALLIALLLWLLGLDIVQMLIGGSPSVPHGAGRFASAREEAFHRRYKPGALNVGAGPGSSSYWFSGPEHLLTVAPTRSGKGVGVIVPNLLTAERSVLVIDPKGENAEVTARHRQSFGPVHVLAPFRQDGVASAGYNPLAGLDPKDDAFVDDAATLAAALIVSTPNADNPHFDEGARALLRGLLMLVVVAEPPERRNLVTLREYLTYPRARFDHLLQIMAETRDGAGAITSVANVFAAKNDKERAAILSTAQEQTNFLESPAIQRSITRSDFEFASLKTGIATVYLVLPQERMESHGRWIRLLVTRALQDIQRTKVKPAKPAAPILFVLDEFAALGDMPAIKTAIGLMAGYGLQIWAFLQNWGQLEEVYGKGAHTFAANAGVFQAFRVNDTVTARYVSDLSGDTARHQPADQGKPVGGKLLTPEEVMHLGDDRMFLKFKGTRPILAGKRPYFQDRKLRKIADPSSLHAG</sequence>
<dbReference type="Proteomes" id="UP000542776">
    <property type="component" value="Unassembled WGS sequence"/>
</dbReference>
<dbReference type="AlphaFoldDB" id="A0A7W6MM66"/>
<evidence type="ECO:0000256" key="1">
    <source>
        <dbReference type="ARBA" id="ARBA00004651"/>
    </source>
</evidence>
<dbReference type="EMBL" id="JACIEK010000021">
    <property type="protein sequence ID" value="MBB4000495.1"/>
    <property type="molecule type" value="Genomic_DNA"/>
</dbReference>
<dbReference type="Gene3D" id="3.40.50.300">
    <property type="entry name" value="P-loop containing nucleotide triphosphate hydrolases"/>
    <property type="match status" value="1"/>
</dbReference>
<dbReference type="RefSeq" id="WP_183202349.1">
    <property type="nucleotide sequence ID" value="NZ_JACIEK010000021.1"/>
</dbReference>
<proteinExistence type="inferred from homology"/>
<evidence type="ECO:0000256" key="3">
    <source>
        <dbReference type="ARBA" id="ARBA00022475"/>
    </source>
</evidence>
<evidence type="ECO:0000256" key="6">
    <source>
        <dbReference type="ARBA" id="ARBA00023136"/>
    </source>
</evidence>
<keyword evidence="5 7" id="KW-1133">Transmembrane helix</keyword>
<dbReference type="InterPro" id="IPR003688">
    <property type="entry name" value="TraG/VirD4"/>
</dbReference>
<protein>
    <submittedName>
        <fullName evidence="8">Type IV secretion system protein VirD4</fullName>
    </submittedName>
</protein>
<keyword evidence="4 7" id="KW-0812">Transmembrane</keyword>
<feature type="transmembrane region" description="Helical" evidence="7">
    <location>
        <begin position="12"/>
        <end position="29"/>
    </location>
</feature>
<evidence type="ECO:0000256" key="5">
    <source>
        <dbReference type="ARBA" id="ARBA00022989"/>
    </source>
</evidence>
<keyword evidence="6 7" id="KW-0472">Membrane</keyword>